<proteinExistence type="inferred from homology"/>
<feature type="domain" description="DUF7809" evidence="5">
    <location>
        <begin position="1009"/>
        <end position="1154"/>
    </location>
</feature>
<evidence type="ECO:0000256" key="3">
    <source>
        <dbReference type="ARBA" id="ARBA00022525"/>
    </source>
</evidence>
<name>A0A9P1N380_9PELO</name>
<gene>
    <name evidence="6" type="ORF">CAMP_LOCUS12045</name>
</gene>
<dbReference type="InterPro" id="IPR038479">
    <property type="entry name" value="Transthyretin-like_sf"/>
</dbReference>
<dbReference type="Proteomes" id="UP001152747">
    <property type="component" value="Unassembled WGS sequence"/>
</dbReference>
<evidence type="ECO:0000259" key="5">
    <source>
        <dbReference type="Pfam" id="PF25100"/>
    </source>
</evidence>
<accession>A0A9P1N380</accession>
<comment type="similarity">
    <text evidence="2">Belongs to the nematode transthyretin-like family.</text>
</comment>
<dbReference type="InterPro" id="IPR001534">
    <property type="entry name" value="Transthyretin-like"/>
</dbReference>
<dbReference type="GO" id="GO:0009986">
    <property type="term" value="C:cell surface"/>
    <property type="evidence" value="ECO:0007669"/>
    <property type="project" value="InterPro"/>
</dbReference>
<reference evidence="6" key="1">
    <citation type="submission" date="2022-11" db="EMBL/GenBank/DDBJ databases">
        <authorList>
            <person name="Kikuchi T."/>
        </authorList>
    </citation>
    <scope>NUCLEOTIDE SEQUENCE</scope>
    <source>
        <strain evidence="6">PS1010</strain>
    </source>
</reference>
<evidence type="ECO:0000313" key="7">
    <source>
        <dbReference type="Proteomes" id="UP001152747"/>
    </source>
</evidence>
<dbReference type="InterPro" id="IPR056711">
    <property type="entry name" value="DUF7809"/>
</dbReference>
<dbReference type="Pfam" id="PF25100">
    <property type="entry name" value="DUF7809"/>
    <property type="match status" value="1"/>
</dbReference>
<sequence>MSWSNSTISEGLRYFLPREDARKLERFFPENFDRFTAAVAMRKIEIFLKANQILSEPAYKLVGDINMFRNPQKIIGEYHHSKTVPYKDRKGNLYVNKVDVFGIAHEKIWQFFENHTILYEEIYRMISRKIENHFELIPFNDLPEIIDISLKNHKEHAIVPTDLTSNFETYLDYFSKFFNEMQMDWGNIKAFLEYTNRTSPISGNPKKYIEIYSLTLFYVTFFESFKKQHSDLFSQNSESTVIRCFDSENQQFFMIDEAFRAIKIAREKRQLEYPVELEDILNNIDGEVQNGIIGTLSTEEFDRFSDLFEVFEDIEIIDCSIDRTSLYFAVPSISMRNSRCFLATDGFNYLWKEISFGLKLFQRINSESLPTVFEWFKNLGGIFQKREDLYFIEKSELDKIIQKMYEDLEPLCFDYIMQCTFSNDFMMKQIEKIEIKKEITEFCEKTKTDLRLLKYLKTKLKRNEPQESMDDKDIRDVHDILFKNRFFKEDGMEMYRDFIHSQKQCHTIPYYQCACQRDFHYNRPEVRRPANRTYQIDVVRSTIPPNVRFDLEMDYCEITQSNEHIFTNARSLRCCLESVVRNGGALFAPILRDIACSVNSHESGFRQIFHVSKEHYENMNVFVLEQFGEMSEIISEEMANQETEWDDFWIKMTDKLPLIDVTKLENYKNFLDEENYEEMYVEVATFVELLPVWFKHHDTIQEFYEIVEPDQMILPVSQTAFSTRKAIRNDLAIDSIEIILQYHNYLNHQNYEILMEHVQNWFWKTECITIHNLTRLFDAIQCLPIDRFYFLVKKDIRNRGRLCKPDGPLSNHKVVLLEDDYYDLIDFLNSTSTDENGKFNIFGTEAEFFGMQPVLCFKHNCTSDLKESIESWYIQKKHLDTVLDVSKNFGIGYVKPDLRINERFEPICNRMSWSNSTISEGLQYFLTREDAQKIAEFFPSNNERFDASECWQRIRSFLEENEELRSFAYAHEFVADINLLRNSENPQKIIQEYHNFKVQPYKDRKGKKYISKQDVFSIAHGKIWQFFEVQQRILCEEIFKMIWKSIKNHFKGYFELIPFEEISETIDRCLRDHDENTIIPNDLTSSFQTYSNYLSKFFEEFQLDWSNIKIFLENEEQNFPITENAQRYIEIYSKLLFYVTFFEKFKREHQEYFETSKNSSTTQNRVVRCFHYENEQFFMIDEVVGAIKTSKTTKHLTAALELRQRTGIDEYIRDGIISTITSHYFYHHSQKYGLSDEIEIIDCYLETTSNSQKLGVPNISARNSICFLAMDAFNYLWKEISFGLKIFQRIEKSKLPVVFKWFKKLENIFQTRLDLYFIEKSKIDQIIEKMYEDLEPLCTEPIMNLTFGESEDQETDDSLVDWETVEDRERRREEKLLEEVEEFCEKTGANLVFLKFLKNKFKHNEPQQTMDQRDIRDIFDILFKNRFLKEEGMKIYRDFIHGQKKCDSIPYFECFCSSFHDVLDPELEIPEDDTFHVDVVEFNHPEDVNFEVETDYFEITKSQEYIFTNVSSFRFFCSSLPNETAQIGRILRDIASSIMGNAVHFRQIFHISQQDHEEFKEKGVEQFKKMSEMVSKNIENIEWDEFWTIILDKMPYIDVRRISNYRGILRNDRKMYTQIATFVELVPHWLKNYNNIQEFYKTVVPDRIILPVSQTSDSPWRNIRNDLAIDSIEILLEHSNAYNHKNLDILMWFSEGWFVMTDFIGIHDFESIVDSFECLPMDRFYLLGKKDRRNKDRHVYPDGYLDELYDE</sequence>
<dbReference type="PANTHER" id="PTHR21700">
    <property type="entry name" value="TRANSTHYRETIN-LIKE FAMILY PROTEIN-RELATED"/>
    <property type="match status" value="1"/>
</dbReference>
<comment type="subcellular location">
    <subcellularLocation>
        <location evidence="1">Secreted</location>
    </subcellularLocation>
</comment>
<dbReference type="Pfam" id="PF01060">
    <property type="entry name" value="TTR-52"/>
    <property type="match status" value="1"/>
</dbReference>
<protein>
    <recommendedName>
        <fullName evidence="5">DUF7809 domain-containing protein</fullName>
    </recommendedName>
</protein>
<keyword evidence="7" id="KW-1185">Reference proteome</keyword>
<evidence type="ECO:0000256" key="1">
    <source>
        <dbReference type="ARBA" id="ARBA00004613"/>
    </source>
</evidence>
<evidence type="ECO:0000256" key="4">
    <source>
        <dbReference type="ARBA" id="ARBA00022729"/>
    </source>
</evidence>
<comment type="caution">
    <text evidence="6">The sequence shown here is derived from an EMBL/GenBank/DDBJ whole genome shotgun (WGS) entry which is preliminary data.</text>
</comment>
<evidence type="ECO:0000313" key="6">
    <source>
        <dbReference type="EMBL" id="CAI5449408.1"/>
    </source>
</evidence>
<dbReference type="GO" id="GO:0005576">
    <property type="term" value="C:extracellular region"/>
    <property type="evidence" value="ECO:0007669"/>
    <property type="project" value="UniProtKB-SubCell"/>
</dbReference>
<keyword evidence="3" id="KW-0964">Secreted</keyword>
<keyword evidence="4" id="KW-0732">Signal</keyword>
<dbReference type="Gene3D" id="2.60.40.3330">
    <property type="match status" value="1"/>
</dbReference>
<dbReference type="OrthoDB" id="5807526at2759"/>
<dbReference type="EMBL" id="CANHGI010000004">
    <property type="protein sequence ID" value="CAI5449408.1"/>
    <property type="molecule type" value="Genomic_DNA"/>
</dbReference>
<evidence type="ECO:0000256" key="2">
    <source>
        <dbReference type="ARBA" id="ARBA00010112"/>
    </source>
</evidence>
<organism evidence="6 7">
    <name type="scientific">Caenorhabditis angaria</name>
    <dbReference type="NCBI Taxonomy" id="860376"/>
    <lineage>
        <taxon>Eukaryota</taxon>
        <taxon>Metazoa</taxon>
        <taxon>Ecdysozoa</taxon>
        <taxon>Nematoda</taxon>
        <taxon>Chromadorea</taxon>
        <taxon>Rhabditida</taxon>
        <taxon>Rhabditina</taxon>
        <taxon>Rhabditomorpha</taxon>
        <taxon>Rhabditoidea</taxon>
        <taxon>Rhabditidae</taxon>
        <taxon>Peloderinae</taxon>
        <taxon>Caenorhabditis</taxon>
    </lineage>
</organism>